<evidence type="ECO:0000256" key="2">
    <source>
        <dbReference type="ARBA" id="ARBA00005417"/>
    </source>
</evidence>
<dbReference type="PROSITE" id="PS50893">
    <property type="entry name" value="ABC_TRANSPORTER_2"/>
    <property type="match status" value="1"/>
</dbReference>
<keyword evidence="3" id="KW-0813">Transport</keyword>
<evidence type="ECO:0000256" key="3">
    <source>
        <dbReference type="ARBA" id="ARBA00022448"/>
    </source>
</evidence>
<evidence type="ECO:0000259" key="7">
    <source>
        <dbReference type="PROSITE" id="PS50893"/>
    </source>
</evidence>
<dbReference type="GO" id="GO:0005524">
    <property type="term" value="F:ATP binding"/>
    <property type="evidence" value="ECO:0007669"/>
    <property type="project" value="UniProtKB-KW"/>
</dbReference>
<accession>A0A2V1K480</accession>
<dbReference type="InterPro" id="IPR050763">
    <property type="entry name" value="ABC_transporter_ATP-binding"/>
</dbReference>
<keyword evidence="6" id="KW-0046">Antibiotic resistance</keyword>
<gene>
    <name evidence="8" type="ORF">DD236_08215</name>
</gene>
<dbReference type="SMART" id="SM00382">
    <property type="entry name" value="AAA"/>
    <property type="match status" value="1"/>
</dbReference>
<dbReference type="Proteomes" id="UP000245283">
    <property type="component" value="Unassembled WGS sequence"/>
</dbReference>
<dbReference type="GO" id="GO:0005886">
    <property type="term" value="C:plasma membrane"/>
    <property type="evidence" value="ECO:0007669"/>
    <property type="project" value="UniProtKB-SubCell"/>
</dbReference>
<evidence type="ECO:0000256" key="4">
    <source>
        <dbReference type="ARBA" id="ARBA00022741"/>
    </source>
</evidence>
<evidence type="ECO:0000313" key="9">
    <source>
        <dbReference type="Proteomes" id="UP000245283"/>
    </source>
</evidence>
<dbReference type="InterPro" id="IPR003439">
    <property type="entry name" value="ABC_transporter-like_ATP-bd"/>
</dbReference>
<dbReference type="Pfam" id="PF00005">
    <property type="entry name" value="ABC_tran"/>
    <property type="match status" value="1"/>
</dbReference>
<comment type="similarity">
    <text evidence="2">Belongs to the ABC transporter superfamily.</text>
</comment>
<dbReference type="SUPFAM" id="SSF52540">
    <property type="entry name" value="P-loop containing nucleoside triphosphate hydrolases"/>
    <property type="match status" value="1"/>
</dbReference>
<dbReference type="Gene3D" id="3.40.50.300">
    <property type="entry name" value="P-loop containing nucleotide triphosphate hydrolases"/>
    <property type="match status" value="1"/>
</dbReference>
<reference evidence="9" key="1">
    <citation type="submission" date="2018-05" db="EMBL/GenBank/DDBJ databases">
        <authorList>
            <person name="Li Y."/>
        </authorList>
    </citation>
    <scope>NUCLEOTIDE SEQUENCE [LARGE SCALE GENOMIC DNA]</scope>
    <source>
        <strain evidence="9">sk1b4</strain>
    </source>
</reference>
<dbReference type="InterPro" id="IPR003593">
    <property type="entry name" value="AAA+_ATPase"/>
</dbReference>
<dbReference type="OrthoDB" id="9804819at2"/>
<dbReference type="PANTHER" id="PTHR42711:SF5">
    <property type="entry name" value="ABC TRANSPORTER ATP-BINDING PROTEIN NATA"/>
    <property type="match status" value="1"/>
</dbReference>
<dbReference type="RefSeq" id="WP_109093890.1">
    <property type="nucleotide sequence ID" value="NZ_QETB01000004.1"/>
</dbReference>
<keyword evidence="4" id="KW-0547">Nucleotide-binding</keyword>
<comment type="caution">
    <text evidence="8">The sequence shown here is derived from an EMBL/GenBank/DDBJ whole genome shotgun (WGS) entry which is preliminary data.</text>
</comment>
<dbReference type="GO" id="GO:0016887">
    <property type="term" value="F:ATP hydrolysis activity"/>
    <property type="evidence" value="ECO:0007669"/>
    <property type="project" value="InterPro"/>
</dbReference>
<keyword evidence="9" id="KW-1185">Reference proteome</keyword>
<comment type="subcellular location">
    <subcellularLocation>
        <location evidence="1">Cell membrane</location>
        <topology evidence="1">Peripheral membrane protein</topology>
    </subcellularLocation>
</comment>
<dbReference type="InterPro" id="IPR027417">
    <property type="entry name" value="P-loop_NTPase"/>
</dbReference>
<dbReference type="CDD" id="cd03230">
    <property type="entry name" value="ABC_DR_subfamily_A"/>
    <property type="match status" value="1"/>
</dbReference>
<sequence length="313" mass="33568">MSPAVECNNLTKKFGSFTAVDDLSLNVSPGSVVGFLGPNGAGKSTSIRMMVGLSIPSAGTVRLFGADPRAQKTRECLGYVPGELRLDERPTVRETLASWGRLRSGVNSAYRDELIERLSVDPSKKVGSLSTGNRRKVALVGALMARPDLLILDEPTSGLDPLVQHEFLTILAEAASEGATIFLSSHILSEVERIADSAVVIRAGEIVADGPIGDLRRGAAQEFRVAFSDRSPSAGELRRLEGCRSLEAEIPGEMRIEWVGPPGPLLELLSRYGISAITAPEPDLETAFLSYYSTSETKRTSSAQRRGGDPRES</sequence>
<dbReference type="PANTHER" id="PTHR42711">
    <property type="entry name" value="ABC TRANSPORTER ATP-BINDING PROTEIN"/>
    <property type="match status" value="1"/>
</dbReference>
<feature type="domain" description="ABC transporter" evidence="7">
    <location>
        <begin position="5"/>
        <end position="228"/>
    </location>
</feature>
<organism evidence="8 9">
    <name type="scientific">Ancrocorticia populi</name>
    <dbReference type="NCBI Taxonomy" id="2175228"/>
    <lineage>
        <taxon>Bacteria</taxon>
        <taxon>Bacillati</taxon>
        <taxon>Actinomycetota</taxon>
        <taxon>Actinomycetes</taxon>
        <taxon>Actinomycetales</taxon>
        <taxon>Actinomycetaceae</taxon>
        <taxon>Ancrocorticia</taxon>
    </lineage>
</organism>
<name>A0A2V1K480_9ACTO</name>
<evidence type="ECO:0000256" key="1">
    <source>
        <dbReference type="ARBA" id="ARBA00004202"/>
    </source>
</evidence>
<dbReference type="GO" id="GO:0046677">
    <property type="term" value="P:response to antibiotic"/>
    <property type="evidence" value="ECO:0007669"/>
    <property type="project" value="UniProtKB-KW"/>
</dbReference>
<proteinExistence type="inferred from homology"/>
<dbReference type="EMBL" id="QETB01000004">
    <property type="protein sequence ID" value="PWF26063.1"/>
    <property type="molecule type" value="Genomic_DNA"/>
</dbReference>
<evidence type="ECO:0000313" key="8">
    <source>
        <dbReference type="EMBL" id="PWF26063.1"/>
    </source>
</evidence>
<keyword evidence="5 8" id="KW-0067">ATP-binding</keyword>
<evidence type="ECO:0000256" key="6">
    <source>
        <dbReference type="ARBA" id="ARBA00023251"/>
    </source>
</evidence>
<protein>
    <submittedName>
        <fullName evidence="8">ABC transporter ATP-binding protein</fullName>
    </submittedName>
</protein>
<evidence type="ECO:0000256" key="5">
    <source>
        <dbReference type="ARBA" id="ARBA00022840"/>
    </source>
</evidence>
<dbReference type="AlphaFoldDB" id="A0A2V1K480"/>